<accession>A0A286UE71</accession>
<keyword evidence="3" id="KW-1185">Reference proteome</keyword>
<feature type="compositionally biased region" description="Basic and acidic residues" evidence="1">
    <location>
        <begin position="162"/>
        <end position="173"/>
    </location>
</feature>
<dbReference type="STRING" id="2282107.A0A286UE71"/>
<feature type="compositionally biased region" description="Basic and acidic residues" evidence="1">
    <location>
        <begin position="186"/>
        <end position="195"/>
    </location>
</feature>
<protein>
    <submittedName>
        <fullName evidence="2">Uncharacterized protein</fullName>
    </submittedName>
</protein>
<sequence>MYKLLKRISGSFIGRLDREWNDDATTNTVQIGNKRRISDDDDNLTGSLSKRVRPHGELTAEFGEAEGDVDAEGESVSASTVSHRGSSPITEPEAPAKETADVREVRKGVREVDIKDNEENVTSEALPNDAKVKLVDLPMVTPESASKVEPTIESVIPEDESKDSLEADGKKDDVIEETTTKLNFGSEKKEPDQVSKEPLSSGGAATPISKGDITAAPTVETSGNEPNPAIDTKLTDTPITTKQAEDSSVSKED</sequence>
<evidence type="ECO:0000313" key="2">
    <source>
        <dbReference type="EMBL" id="PAV17896.1"/>
    </source>
</evidence>
<feature type="region of interest" description="Disordered" evidence="1">
    <location>
        <begin position="34"/>
        <end position="105"/>
    </location>
</feature>
<organism evidence="2 3">
    <name type="scientific">Pyrrhoderma noxium</name>
    <dbReference type="NCBI Taxonomy" id="2282107"/>
    <lineage>
        <taxon>Eukaryota</taxon>
        <taxon>Fungi</taxon>
        <taxon>Dikarya</taxon>
        <taxon>Basidiomycota</taxon>
        <taxon>Agaricomycotina</taxon>
        <taxon>Agaricomycetes</taxon>
        <taxon>Hymenochaetales</taxon>
        <taxon>Hymenochaetaceae</taxon>
        <taxon>Pyrrhoderma</taxon>
    </lineage>
</organism>
<dbReference type="EMBL" id="NBII01000006">
    <property type="protein sequence ID" value="PAV17896.1"/>
    <property type="molecule type" value="Genomic_DNA"/>
</dbReference>
<dbReference type="AlphaFoldDB" id="A0A286UE71"/>
<feature type="compositionally biased region" description="Polar residues" evidence="1">
    <location>
        <begin position="76"/>
        <end position="89"/>
    </location>
</feature>
<feature type="compositionally biased region" description="Basic and acidic residues" evidence="1">
    <location>
        <begin position="243"/>
        <end position="253"/>
    </location>
</feature>
<dbReference type="InParanoid" id="A0A286UE71"/>
<evidence type="ECO:0000313" key="3">
    <source>
        <dbReference type="Proteomes" id="UP000217199"/>
    </source>
</evidence>
<name>A0A286UE71_9AGAM</name>
<gene>
    <name evidence="2" type="ORF">PNOK_0638200</name>
</gene>
<feature type="region of interest" description="Disordered" evidence="1">
    <location>
        <begin position="141"/>
        <end position="253"/>
    </location>
</feature>
<dbReference type="Proteomes" id="UP000217199">
    <property type="component" value="Unassembled WGS sequence"/>
</dbReference>
<reference evidence="2 3" key="1">
    <citation type="journal article" date="2017" name="Mol. Ecol.">
        <title>Comparative and population genomic landscape of Phellinus noxius: A hypervariable fungus causing root rot in trees.</title>
        <authorList>
            <person name="Chung C.L."/>
            <person name="Lee T.J."/>
            <person name="Akiba M."/>
            <person name="Lee H.H."/>
            <person name="Kuo T.H."/>
            <person name="Liu D."/>
            <person name="Ke H.M."/>
            <person name="Yokoi T."/>
            <person name="Roa M.B."/>
            <person name="Lu M.J."/>
            <person name="Chang Y.Y."/>
            <person name="Ann P.J."/>
            <person name="Tsai J.N."/>
            <person name="Chen C.Y."/>
            <person name="Tzean S.S."/>
            <person name="Ota Y."/>
            <person name="Hattori T."/>
            <person name="Sahashi N."/>
            <person name="Liou R.F."/>
            <person name="Kikuchi T."/>
            <person name="Tsai I.J."/>
        </authorList>
    </citation>
    <scope>NUCLEOTIDE SEQUENCE [LARGE SCALE GENOMIC DNA]</scope>
    <source>
        <strain evidence="2 3">FFPRI411160</strain>
    </source>
</reference>
<dbReference type="OrthoDB" id="3269227at2759"/>
<proteinExistence type="predicted"/>
<evidence type="ECO:0000256" key="1">
    <source>
        <dbReference type="SAM" id="MobiDB-lite"/>
    </source>
</evidence>
<feature type="compositionally biased region" description="Acidic residues" evidence="1">
    <location>
        <begin position="63"/>
        <end position="73"/>
    </location>
</feature>
<comment type="caution">
    <text evidence="2">The sequence shown here is derived from an EMBL/GenBank/DDBJ whole genome shotgun (WGS) entry which is preliminary data.</text>
</comment>
<feature type="compositionally biased region" description="Basic and acidic residues" evidence="1">
    <location>
        <begin position="94"/>
        <end position="105"/>
    </location>
</feature>